<dbReference type="GO" id="GO:0003677">
    <property type="term" value="F:DNA binding"/>
    <property type="evidence" value="ECO:0007669"/>
    <property type="project" value="InterPro"/>
</dbReference>
<gene>
    <name evidence="2" type="ORF">OC25_09465</name>
</gene>
<dbReference type="Gene3D" id="3.30.70.1290">
    <property type="entry name" value="Transposase IS200-like"/>
    <property type="match status" value="1"/>
</dbReference>
<dbReference type="SMART" id="SM01321">
    <property type="entry name" value="Y1_Tnp"/>
    <property type="match status" value="1"/>
</dbReference>
<organism evidence="2 3">
    <name type="scientific">Pedobacter kyungheensis</name>
    <dbReference type="NCBI Taxonomy" id="1069985"/>
    <lineage>
        <taxon>Bacteria</taxon>
        <taxon>Pseudomonadati</taxon>
        <taxon>Bacteroidota</taxon>
        <taxon>Sphingobacteriia</taxon>
        <taxon>Sphingobacteriales</taxon>
        <taxon>Sphingobacteriaceae</taxon>
        <taxon>Pedobacter</taxon>
    </lineage>
</organism>
<feature type="domain" description="Transposase IS200-like" evidence="1">
    <location>
        <begin position="12"/>
        <end position="140"/>
    </location>
</feature>
<dbReference type="EMBL" id="JSYN01000009">
    <property type="protein sequence ID" value="KIA94610.1"/>
    <property type="molecule type" value="Genomic_DNA"/>
</dbReference>
<dbReference type="PANTHER" id="PTHR34322">
    <property type="entry name" value="TRANSPOSASE, Y1_TNP DOMAIN-CONTAINING"/>
    <property type="match status" value="1"/>
</dbReference>
<dbReference type="AlphaFoldDB" id="A0A0C1DKS9"/>
<dbReference type="InterPro" id="IPR036515">
    <property type="entry name" value="Transposase_17_sf"/>
</dbReference>
<dbReference type="GO" id="GO:0004803">
    <property type="term" value="F:transposase activity"/>
    <property type="evidence" value="ECO:0007669"/>
    <property type="project" value="InterPro"/>
</dbReference>
<dbReference type="SUPFAM" id="SSF143422">
    <property type="entry name" value="Transposase IS200-like"/>
    <property type="match status" value="1"/>
</dbReference>
<comment type="caution">
    <text evidence="2">The sequence shown here is derived from an EMBL/GenBank/DDBJ whole genome shotgun (WGS) entry which is preliminary data.</text>
</comment>
<accession>A0A0C1DKS9</accession>
<dbReference type="RefSeq" id="WP_039474856.1">
    <property type="nucleotide sequence ID" value="NZ_JSYN01000009.1"/>
</dbReference>
<dbReference type="OrthoDB" id="9788881at2"/>
<name>A0A0C1DKS9_9SPHI</name>
<proteinExistence type="predicted"/>
<keyword evidence="3" id="KW-1185">Reference proteome</keyword>
<reference evidence="2 3" key="1">
    <citation type="submission" date="2014-10" db="EMBL/GenBank/DDBJ databases">
        <title>Pedobacter Kyungheensis.</title>
        <authorList>
            <person name="Anderson B.M."/>
            <person name="Newman J.D."/>
        </authorList>
    </citation>
    <scope>NUCLEOTIDE SEQUENCE [LARGE SCALE GENOMIC DNA]</scope>
    <source>
        <strain evidence="2 3">KACC 16221</strain>
    </source>
</reference>
<evidence type="ECO:0000313" key="2">
    <source>
        <dbReference type="EMBL" id="KIA94610.1"/>
    </source>
</evidence>
<dbReference type="PANTHER" id="PTHR34322:SF2">
    <property type="entry name" value="TRANSPOSASE IS200-LIKE DOMAIN-CONTAINING PROTEIN"/>
    <property type="match status" value="1"/>
</dbReference>
<dbReference type="InterPro" id="IPR002686">
    <property type="entry name" value="Transposase_17"/>
</dbReference>
<evidence type="ECO:0000313" key="3">
    <source>
        <dbReference type="Proteomes" id="UP000031246"/>
    </source>
</evidence>
<dbReference type="Proteomes" id="UP000031246">
    <property type="component" value="Unassembled WGS sequence"/>
</dbReference>
<dbReference type="GO" id="GO:0006313">
    <property type="term" value="P:DNA transposition"/>
    <property type="evidence" value="ECO:0007669"/>
    <property type="project" value="InterPro"/>
</dbReference>
<sequence>MAYKEHYHQKLEYGRFYHIYNRTIDKQLMFRSDENYQYFLKQYDKYLSPVFDTFAYCLLGNHFHILIKVKEESEFTGKDALGKSCHDIVAHQLQKFFQSYAMAFNKQHKRIGSLFQKPFKRTHIDSDEYLTRMIIYIHANPEKHKLITDFRNWRWSSYQRILIDRPTNLKKSEVIDWFGSKDNYIECHNENR</sequence>
<evidence type="ECO:0000259" key="1">
    <source>
        <dbReference type="SMART" id="SM01321"/>
    </source>
</evidence>
<protein>
    <recommendedName>
        <fullName evidence="1">Transposase IS200-like domain-containing protein</fullName>
    </recommendedName>
</protein>